<protein>
    <submittedName>
        <fullName evidence="2">Uncharacterized protein</fullName>
    </submittedName>
</protein>
<dbReference type="EMBL" id="AWWV01011075">
    <property type="protein sequence ID" value="OMO74724.1"/>
    <property type="molecule type" value="Genomic_DNA"/>
</dbReference>
<keyword evidence="3" id="KW-1185">Reference proteome</keyword>
<evidence type="ECO:0000256" key="1">
    <source>
        <dbReference type="SAM" id="MobiDB-lite"/>
    </source>
</evidence>
<dbReference type="Proteomes" id="UP000188268">
    <property type="component" value="Unassembled WGS sequence"/>
</dbReference>
<accession>A0A1R3HWR5</accession>
<feature type="compositionally biased region" description="Basic and acidic residues" evidence="1">
    <location>
        <begin position="11"/>
        <end position="20"/>
    </location>
</feature>
<evidence type="ECO:0000313" key="3">
    <source>
        <dbReference type="Proteomes" id="UP000188268"/>
    </source>
</evidence>
<name>A0A1R3HWR5_COCAP</name>
<reference evidence="2 3" key="1">
    <citation type="submission" date="2013-09" db="EMBL/GenBank/DDBJ databases">
        <title>Corchorus capsularis genome sequencing.</title>
        <authorList>
            <person name="Alam M."/>
            <person name="Haque M.S."/>
            <person name="Islam M.S."/>
            <person name="Emdad E.M."/>
            <person name="Islam M.M."/>
            <person name="Ahmed B."/>
            <person name="Halim A."/>
            <person name="Hossen Q.M.M."/>
            <person name="Hossain M.Z."/>
            <person name="Ahmed R."/>
            <person name="Khan M.M."/>
            <person name="Islam R."/>
            <person name="Rashid M.M."/>
            <person name="Khan S.A."/>
            <person name="Rahman M.S."/>
            <person name="Alam M."/>
        </authorList>
    </citation>
    <scope>NUCLEOTIDE SEQUENCE [LARGE SCALE GENOMIC DNA]</scope>
    <source>
        <strain evidence="3">cv. CVL-1</strain>
        <tissue evidence="2">Whole seedling</tissue>
    </source>
</reference>
<feature type="region of interest" description="Disordered" evidence="1">
    <location>
        <begin position="1"/>
        <end position="31"/>
    </location>
</feature>
<comment type="caution">
    <text evidence="2">The sequence shown here is derived from an EMBL/GenBank/DDBJ whole genome shotgun (WGS) entry which is preliminary data.</text>
</comment>
<sequence length="31" mass="3428">MGLLQKTPLKSFERDREEITGKGTKCGSLGF</sequence>
<organism evidence="2 3">
    <name type="scientific">Corchorus capsularis</name>
    <name type="common">Jute</name>
    <dbReference type="NCBI Taxonomy" id="210143"/>
    <lineage>
        <taxon>Eukaryota</taxon>
        <taxon>Viridiplantae</taxon>
        <taxon>Streptophyta</taxon>
        <taxon>Embryophyta</taxon>
        <taxon>Tracheophyta</taxon>
        <taxon>Spermatophyta</taxon>
        <taxon>Magnoliopsida</taxon>
        <taxon>eudicotyledons</taxon>
        <taxon>Gunneridae</taxon>
        <taxon>Pentapetalae</taxon>
        <taxon>rosids</taxon>
        <taxon>malvids</taxon>
        <taxon>Malvales</taxon>
        <taxon>Malvaceae</taxon>
        <taxon>Grewioideae</taxon>
        <taxon>Apeibeae</taxon>
        <taxon>Corchorus</taxon>
    </lineage>
</organism>
<proteinExistence type="predicted"/>
<dbReference type="AlphaFoldDB" id="A0A1R3HWR5"/>
<dbReference type="Gramene" id="OMO74724">
    <property type="protein sequence ID" value="OMO74724"/>
    <property type="gene ID" value="CCACVL1_16501"/>
</dbReference>
<gene>
    <name evidence="2" type="ORF">CCACVL1_16501</name>
</gene>
<evidence type="ECO:0000313" key="2">
    <source>
        <dbReference type="EMBL" id="OMO74724.1"/>
    </source>
</evidence>